<dbReference type="EMBL" id="BMIT01000026">
    <property type="protein sequence ID" value="GGF11845.1"/>
    <property type="molecule type" value="Genomic_DNA"/>
</dbReference>
<dbReference type="SMART" id="SM01321">
    <property type="entry name" value="Y1_Tnp"/>
    <property type="match status" value="1"/>
</dbReference>
<dbReference type="PANTHER" id="PTHR33360">
    <property type="entry name" value="TRANSPOSASE FOR INSERTION SEQUENCE ELEMENT IS200"/>
    <property type="match status" value="1"/>
</dbReference>
<dbReference type="Gene3D" id="3.30.70.1290">
    <property type="entry name" value="Transposase IS200-like"/>
    <property type="match status" value="1"/>
</dbReference>
<dbReference type="SUPFAM" id="SSF143422">
    <property type="entry name" value="Transposase IS200-like"/>
    <property type="match status" value="1"/>
</dbReference>
<dbReference type="PANTHER" id="PTHR33360:SF2">
    <property type="entry name" value="TRANSPOSASE FOR INSERTION SEQUENCE ELEMENT IS200"/>
    <property type="match status" value="1"/>
</dbReference>
<dbReference type="NCBIfam" id="NF033573">
    <property type="entry name" value="transpos_IS200"/>
    <property type="match status" value="1"/>
</dbReference>
<gene>
    <name evidence="2" type="ORF">GCM10008027_40850</name>
</gene>
<organism evidence="2 3">
    <name type="scientific">Pseudoalteromonas gelatinilytica</name>
    <dbReference type="NCBI Taxonomy" id="1703256"/>
    <lineage>
        <taxon>Bacteria</taxon>
        <taxon>Pseudomonadati</taxon>
        <taxon>Pseudomonadota</taxon>
        <taxon>Gammaproteobacteria</taxon>
        <taxon>Alteromonadales</taxon>
        <taxon>Pseudoalteromonadaceae</taxon>
        <taxon>Pseudoalteromonas</taxon>
    </lineage>
</organism>
<evidence type="ECO:0000259" key="1">
    <source>
        <dbReference type="SMART" id="SM01321"/>
    </source>
</evidence>
<reference evidence="3" key="1">
    <citation type="journal article" date="2019" name="Int. J. Syst. Evol. Microbiol.">
        <title>The Global Catalogue of Microorganisms (GCM) 10K type strain sequencing project: providing services to taxonomists for standard genome sequencing and annotation.</title>
        <authorList>
            <consortium name="The Broad Institute Genomics Platform"/>
            <consortium name="The Broad Institute Genome Sequencing Center for Infectious Disease"/>
            <person name="Wu L."/>
            <person name="Ma J."/>
        </authorList>
    </citation>
    <scope>NUCLEOTIDE SEQUENCE [LARGE SCALE GENOMIC DNA]</scope>
    <source>
        <strain evidence="3">CGMCC 1.15394</strain>
    </source>
</reference>
<name>A0ABQ1U776_9GAMM</name>
<dbReference type="Proteomes" id="UP000638462">
    <property type="component" value="Unassembled WGS sequence"/>
</dbReference>
<dbReference type="InterPro" id="IPR036515">
    <property type="entry name" value="Transposase_17_sf"/>
</dbReference>
<protein>
    <submittedName>
        <fullName evidence="2">Transposase</fullName>
    </submittedName>
</protein>
<dbReference type="RefSeq" id="WP_188731346.1">
    <property type="nucleotide sequence ID" value="NZ_BMIT01000026.1"/>
</dbReference>
<feature type="domain" description="Transposase IS200-like" evidence="1">
    <location>
        <begin position="10"/>
        <end position="130"/>
    </location>
</feature>
<evidence type="ECO:0000313" key="2">
    <source>
        <dbReference type="EMBL" id="GGF11845.1"/>
    </source>
</evidence>
<evidence type="ECO:0000313" key="3">
    <source>
        <dbReference type="Proteomes" id="UP000638462"/>
    </source>
</evidence>
<keyword evidence="3" id="KW-1185">Reference proteome</keyword>
<dbReference type="InterPro" id="IPR002686">
    <property type="entry name" value="Transposase_17"/>
</dbReference>
<proteinExistence type="predicted"/>
<accession>A0ABQ1U776</accession>
<comment type="caution">
    <text evidence="2">The sequence shown here is derived from an EMBL/GenBank/DDBJ whole genome shotgun (WGS) entry which is preliminary data.</text>
</comment>
<sequence length="131" mass="15313">MEYETKSHCKYLIALHLILVVKSRKPLLNGNLGKFVKKTVFDVSLSSDFRIEEVEIDKDHNHMLITIGTRYSVGQYARRIKQATTTKIRKSFPYLKNQFWKEKTFWSDGYFVCSVGNASAEIIRKYIQEQG</sequence>
<dbReference type="Pfam" id="PF01797">
    <property type="entry name" value="Y1_Tnp"/>
    <property type="match status" value="1"/>
</dbReference>